<evidence type="ECO:0000313" key="3">
    <source>
        <dbReference type="Proteomes" id="UP000002772"/>
    </source>
</evidence>
<keyword evidence="1" id="KW-0732">Signal</keyword>
<proteinExistence type="predicted"/>
<protein>
    <recommendedName>
        <fullName evidence="4">Lipoprotein</fullName>
    </recommendedName>
</protein>
<evidence type="ECO:0000256" key="1">
    <source>
        <dbReference type="SAM" id="SignalP"/>
    </source>
</evidence>
<accession>F8N8R9</accession>
<dbReference type="HOGENOM" id="CLU_930196_0_0_10"/>
<dbReference type="PROSITE" id="PS51257">
    <property type="entry name" value="PROKAR_LIPOPROTEIN"/>
    <property type="match status" value="1"/>
</dbReference>
<dbReference type="STRING" id="688246.Premu_2278"/>
<reference evidence="3" key="1">
    <citation type="journal article" date="2011" name="Stand. Genomic Sci.">
        <title>Non-contiguous finished genome sequence of the opportunistic oral pathogen Prevotella multisaccharivorax type strain (PPPA20).</title>
        <authorList>
            <person name="Pati A."/>
            <person name="Gronow S."/>
            <person name="Lu M."/>
            <person name="Lapidus A."/>
            <person name="Nolan M."/>
            <person name="Lucas S."/>
            <person name="Hammon N."/>
            <person name="Deshpande S."/>
            <person name="Cheng J.F."/>
            <person name="Tapia R."/>
            <person name="Han C."/>
            <person name="Goodwin L."/>
            <person name="Pitluck S."/>
            <person name="Liolios K."/>
            <person name="Pagani I."/>
            <person name="Mavromatis K."/>
            <person name="Mikhailova N."/>
            <person name="Huntemann M."/>
            <person name="Chen A."/>
            <person name="Palaniappan K."/>
            <person name="Land M."/>
            <person name="Hauser L."/>
            <person name="Detter J.C."/>
            <person name="Brambilla E.M."/>
            <person name="Rohde M."/>
            <person name="Goker M."/>
            <person name="Woyke T."/>
            <person name="Bristow J."/>
            <person name="Eisen J.A."/>
            <person name="Markowitz V."/>
            <person name="Hugenholtz P."/>
            <person name="Kyrpides N.C."/>
            <person name="Klenk H.P."/>
            <person name="Ivanova N."/>
        </authorList>
    </citation>
    <scope>NUCLEOTIDE SEQUENCE [LARGE SCALE GENOMIC DNA]</scope>
    <source>
        <strain evidence="3">DSM 17128</strain>
    </source>
</reference>
<sequence>MSIRIYKYIFPVAVALLALTACGGEDALTPSNADVNGFVPLADDNSATAQLRHAFYKETGSYLLFNDTLNTKDTKGNPELFDATYAMIGTGSVSSYDYKYSYITDVAAQQKFAEAVKTYLLNKLGKAKPYSFFLVNDISYVNSYGQTKHVNYLLATRGYVLSTDKGVMYNDPATYFSGMLANIIIDKFGRQPGTVTDLFYAYSKTLYGEYLSDHNIDATTVNVEWQYGFLEKFEDIWGGTDYYFPYQKRDLQDWVNAVLTMTRDEFVARYGSQQVMVNKFDTIRDIIKQMGFNI</sequence>
<dbReference type="Proteomes" id="UP000002772">
    <property type="component" value="Unassembled WGS sequence"/>
</dbReference>
<gene>
    <name evidence="2" type="ORF">Premu_2278</name>
</gene>
<keyword evidence="3" id="KW-1185">Reference proteome</keyword>
<dbReference type="OrthoDB" id="1100601at2"/>
<evidence type="ECO:0008006" key="4">
    <source>
        <dbReference type="Google" id="ProtNLM"/>
    </source>
</evidence>
<organism evidence="2 3">
    <name type="scientific">Hallella multisaccharivorax DSM 17128</name>
    <dbReference type="NCBI Taxonomy" id="688246"/>
    <lineage>
        <taxon>Bacteria</taxon>
        <taxon>Pseudomonadati</taxon>
        <taxon>Bacteroidota</taxon>
        <taxon>Bacteroidia</taxon>
        <taxon>Bacteroidales</taxon>
        <taxon>Prevotellaceae</taxon>
        <taxon>Hallella</taxon>
    </lineage>
</organism>
<dbReference type="RefSeq" id="WP_007575386.1">
    <property type="nucleotide sequence ID" value="NZ_BPTS01000002.1"/>
</dbReference>
<feature type="chain" id="PRO_5003375851" description="Lipoprotein" evidence="1">
    <location>
        <begin position="24"/>
        <end position="294"/>
    </location>
</feature>
<dbReference type="AlphaFoldDB" id="F8N8R9"/>
<dbReference type="EMBL" id="GL945017">
    <property type="protein sequence ID" value="EGN57664.1"/>
    <property type="molecule type" value="Genomic_DNA"/>
</dbReference>
<evidence type="ECO:0000313" key="2">
    <source>
        <dbReference type="EMBL" id="EGN57664.1"/>
    </source>
</evidence>
<name>F8N8R9_9BACT</name>
<feature type="signal peptide" evidence="1">
    <location>
        <begin position="1"/>
        <end position="23"/>
    </location>
</feature>